<dbReference type="InterPro" id="IPR036052">
    <property type="entry name" value="TrpB-like_PALP_sf"/>
</dbReference>
<dbReference type="AlphaFoldDB" id="A0AA88XYE9"/>
<dbReference type="CDD" id="cd01562">
    <property type="entry name" value="Thr-dehyd"/>
    <property type="match status" value="1"/>
</dbReference>
<keyword evidence="9" id="KW-1185">Reference proteome</keyword>
<evidence type="ECO:0000256" key="5">
    <source>
        <dbReference type="ARBA" id="ARBA00041766"/>
    </source>
</evidence>
<dbReference type="PROSITE" id="PS51671">
    <property type="entry name" value="ACT"/>
    <property type="match status" value="1"/>
</dbReference>
<evidence type="ECO:0000259" key="7">
    <source>
        <dbReference type="PROSITE" id="PS51671"/>
    </source>
</evidence>
<keyword evidence="4" id="KW-0456">Lyase</keyword>
<proteinExistence type="inferred from homology"/>
<protein>
    <recommendedName>
        <fullName evidence="5">L-serine deaminase</fullName>
    </recommendedName>
    <alternativeName>
        <fullName evidence="6">L-threonine dehydratase</fullName>
    </alternativeName>
</protein>
<dbReference type="Pfam" id="PF01842">
    <property type="entry name" value="ACT"/>
    <property type="match status" value="1"/>
</dbReference>
<dbReference type="EMBL" id="VSWD01000010">
    <property type="protein sequence ID" value="KAK3090366.1"/>
    <property type="molecule type" value="Genomic_DNA"/>
</dbReference>
<dbReference type="PANTHER" id="PTHR48078">
    <property type="entry name" value="THREONINE DEHYDRATASE, MITOCHONDRIAL-RELATED"/>
    <property type="match status" value="1"/>
</dbReference>
<dbReference type="Pfam" id="PF00291">
    <property type="entry name" value="PALP"/>
    <property type="match status" value="1"/>
</dbReference>
<feature type="domain" description="ACT" evidence="7">
    <location>
        <begin position="397"/>
        <end position="471"/>
    </location>
</feature>
<evidence type="ECO:0000256" key="2">
    <source>
        <dbReference type="ARBA" id="ARBA00010869"/>
    </source>
</evidence>
<dbReference type="Gene3D" id="3.30.70.260">
    <property type="match status" value="1"/>
</dbReference>
<dbReference type="InterPro" id="IPR002912">
    <property type="entry name" value="ACT_dom"/>
</dbReference>
<dbReference type="SUPFAM" id="SSF55021">
    <property type="entry name" value="ACT-like"/>
    <property type="match status" value="1"/>
</dbReference>
<dbReference type="GO" id="GO:0009097">
    <property type="term" value="P:isoleucine biosynthetic process"/>
    <property type="evidence" value="ECO:0007669"/>
    <property type="project" value="TreeGrafter"/>
</dbReference>
<dbReference type="Gene3D" id="3.40.50.1100">
    <property type="match status" value="2"/>
</dbReference>
<dbReference type="GO" id="GO:0004794">
    <property type="term" value="F:threonine deaminase activity"/>
    <property type="evidence" value="ECO:0007669"/>
    <property type="project" value="TreeGrafter"/>
</dbReference>
<dbReference type="Proteomes" id="UP001186944">
    <property type="component" value="Unassembled WGS sequence"/>
</dbReference>
<evidence type="ECO:0000313" key="8">
    <source>
        <dbReference type="EMBL" id="KAK3090366.1"/>
    </source>
</evidence>
<dbReference type="InterPro" id="IPR045865">
    <property type="entry name" value="ACT-like_dom_sf"/>
</dbReference>
<comment type="similarity">
    <text evidence="2">Belongs to the serine/threonine dehydratase family.</text>
</comment>
<comment type="caution">
    <text evidence="8">The sequence shown here is derived from an EMBL/GenBank/DDBJ whole genome shotgun (WGS) entry which is preliminary data.</text>
</comment>
<evidence type="ECO:0000256" key="1">
    <source>
        <dbReference type="ARBA" id="ARBA00001933"/>
    </source>
</evidence>
<dbReference type="CDD" id="cd04886">
    <property type="entry name" value="ACT_ThrD-II-like"/>
    <property type="match status" value="1"/>
</dbReference>
<name>A0AA88XYE9_PINIB</name>
<evidence type="ECO:0000313" key="9">
    <source>
        <dbReference type="Proteomes" id="UP001186944"/>
    </source>
</evidence>
<keyword evidence="3" id="KW-0663">Pyridoxal phosphate</keyword>
<dbReference type="SUPFAM" id="SSF53686">
    <property type="entry name" value="Tryptophan synthase beta subunit-like PLP-dependent enzymes"/>
    <property type="match status" value="1"/>
</dbReference>
<evidence type="ECO:0000256" key="4">
    <source>
        <dbReference type="ARBA" id="ARBA00023239"/>
    </source>
</evidence>
<dbReference type="GO" id="GO:0006565">
    <property type="term" value="P:L-serine catabolic process"/>
    <property type="evidence" value="ECO:0007669"/>
    <property type="project" value="TreeGrafter"/>
</dbReference>
<dbReference type="InterPro" id="IPR001926">
    <property type="entry name" value="TrpB-like_PALP"/>
</dbReference>
<dbReference type="GO" id="GO:0003941">
    <property type="term" value="F:L-serine ammonia-lyase activity"/>
    <property type="evidence" value="ECO:0007669"/>
    <property type="project" value="TreeGrafter"/>
</dbReference>
<accession>A0AA88XYE9</accession>
<evidence type="ECO:0000256" key="3">
    <source>
        <dbReference type="ARBA" id="ARBA00022898"/>
    </source>
</evidence>
<reference evidence="8" key="1">
    <citation type="submission" date="2019-08" db="EMBL/GenBank/DDBJ databases">
        <title>The improved chromosome-level genome for the pearl oyster Pinctada fucata martensii using PacBio sequencing and Hi-C.</title>
        <authorList>
            <person name="Zheng Z."/>
        </authorList>
    </citation>
    <scope>NUCLEOTIDE SEQUENCE</scope>
    <source>
        <strain evidence="8">ZZ-2019</strain>
        <tissue evidence="8">Adductor muscle</tissue>
    </source>
</reference>
<gene>
    <name evidence="8" type="ORF">FSP39_011247</name>
</gene>
<dbReference type="FunFam" id="3.40.50.1100:FF:000007">
    <property type="entry name" value="L-threonine dehydratase catabolic TdcB"/>
    <property type="match status" value="1"/>
</dbReference>
<comment type="cofactor">
    <cofactor evidence="1">
        <name>pyridoxal 5'-phosphate</name>
        <dbReference type="ChEBI" id="CHEBI:597326"/>
    </cofactor>
</comment>
<dbReference type="InterPro" id="IPR050147">
    <property type="entry name" value="Ser/Thr_Dehydratase"/>
</dbReference>
<dbReference type="PANTHER" id="PTHR48078:SF19">
    <property type="entry name" value="ACT DOMAIN-CONTAINING PROTEIN"/>
    <property type="match status" value="1"/>
</dbReference>
<dbReference type="GO" id="GO:0006567">
    <property type="term" value="P:L-threonine catabolic process"/>
    <property type="evidence" value="ECO:0007669"/>
    <property type="project" value="TreeGrafter"/>
</dbReference>
<evidence type="ECO:0000256" key="6">
    <source>
        <dbReference type="ARBA" id="ARBA00042605"/>
    </source>
</evidence>
<organism evidence="8 9">
    <name type="scientific">Pinctada imbricata</name>
    <name type="common">Atlantic pearl-oyster</name>
    <name type="synonym">Pinctada martensii</name>
    <dbReference type="NCBI Taxonomy" id="66713"/>
    <lineage>
        <taxon>Eukaryota</taxon>
        <taxon>Metazoa</taxon>
        <taxon>Spiralia</taxon>
        <taxon>Lophotrochozoa</taxon>
        <taxon>Mollusca</taxon>
        <taxon>Bivalvia</taxon>
        <taxon>Autobranchia</taxon>
        <taxon>Pteriomorphia</taxon>
        <taxon>Pterioida</taxon>
        <taxon>Pterioidea</taxon>
        <taxon>Pteriidae</taxon>
        <taxon>Pinctada</taxon>
    </lineage>
</organism>
<dbReference type="InterPro" id="IPR044561">
    <property type="entry name" value="ACT_ThrD-II-like"/>
</dbReference>
<sequence length="475" mass="51822">MGVQEPEDGMRSRTRSSAIEVRCQKTFLIPVLQVDLHFIHSKTRHHYFDVISNCDVILIRYDVTDKLVMSGLIECVKYKSSAKSRMSPMFGMNIFFKKEFLQITGSFKERGARYALQMLSKEQKEKGVIAASAGNHALALSYHGHDLGINVTVIMPIIAPIMKVSACKSYGANVIIHGADISVSKDYAQRLGKEKGLMYINGYDHPHILAGQGTMGLEILEQVPDLDACIIPVGGGGLIAGTALAIKNLRPDVKIIGVESDQCPSFSAAIDAGKPVRANTGSTIADGLAVPTVGVNAFVTAKSLIDRMITVKEEYIALAILRLVELEKAVVEGAGATGLAAIIQGLVPELEGKKLVNLLERCLNIRVVVALCGGNIDTTALGRVIERGLAADHRLIRFVVTVSDRPGGIAELTKVLSDLGVSIKDIFHERAWLKSNIFNVQVKCVVETRDHEHAAELENALRKKYQQVIWGPWYF</sequence>